<dbReference type="InterPro" id="IPR001537">
    <property type="entry name" value="SpoU_MeTrfase"/>
</dbReference>
<keyword evidence="2 6" id="KW-0489">Methyltransferase</keyword>
<reference evidence="9 10" key="1">
    <citation type="submission" date="2018-09" db="EMBL/GenBank/DDBJ databases">
        <authorList>
            <person name="Zhu H."/>
        </authorList>
    </citation>
    <scope>NUCLEOTIDE SEQUENCE [LARGE SCALE GENOMIC DNA]</scope>
    <source>
        <strain evidence="9 10">K2R01-6</strain>
    </source>
</reference>
<gene>
    <name evidence="6" type="primary">trmL</name>
    <name evidence="9" type="ORF">D3876_15930</name>
</gene>
<sequence>MRIALYQPEIAGNVGAILRLSACFGVPVDIIEPCGFAFSDKRLARAGMDYAAEAEIARHADWDAFESGRTGRLALMTTRGSVSLYDTSFRPDDIILLGSEGAGVPEHVHERADLRIRIPLRVGFRSLNVGMSAGIALAEALRQTKGLPE</sequence>
<evidence type="ECO:0000256" key="4">
    <source>
        <dbReference type="ARBA" id="ARBA00022691"/>
    </source>
</evidence>
<keyword evidence="1 6" id="KW-0963">Cytoplasm</keyword>
<protein>
    <recommendedName>
        <fullName evidence="6">tRNA (cytidine(34)-2'-O)-methyltransferase</fullName>
        <ecNumber evidence="6">2.1.1.207</ecNumber>
    </recommendedName>
    <alternativeName>
        <fullName evidence="6">tRNA (cytidine/uridine-2'-O-)-methyltransferase TrmL</fullName>
    </alternativeName>
</protein>
<dbReference type="GO" id="GO:0141102">
    <property type="term" value="F:tRNA (5-carboxymethylaminomethyluridine(34)-2'-O)-methyltransferase activity"/>
    <property type="evidence" value="ECO:0007669"/>
    <property type="project" value="RHEA"/>
</dbReference>
<dbReference type="Gene3D" id="3.40.1280.10">
    <property type="match status" value="1"/>
</dbReference>
<organism evidence="9 10">
    <name type="scientific">Sphingomonas cavernae</name>
    <dbReference type="NCBI Taxonomy" id="2320861"/>
    <lineage>
        <taxon>Bacteria</taxon>
        <taxon>Pseudomonadati</taxon>
        <taxon>Pseudomonadota</taxon>
        <taxon>Alphaproteobacteria</taxon>
        <taxon>Sphingomonadales</taxon>
        <taxon>Sphingomonadaceae</taxon>
        <taxon>Sphingomonas</taxon>
    </lineage>
</organism>
<evidence type="ECO:0000256" key="6">
    <source>
        <dbReference type="HAMAP-Rule" id="MF_01885"/>
    </source>
</evidence>
<comment type="catalytic activity">
    <reaction evidence="6">
        <text>cytidine(34) in tRNA + S-adenosyl-L-methionine = 2'-O-methylcytidine(34) in tRNA + S-adenosyl-L-homocysteine + H(+)</text>
        <dbReference type="Rhea" id="RHEA:43084"/>
        <dbReference type="Rhea" id="RHEA-COMP:10331"/>
        <dbReference type="Rhea" id="RHEA-COMP:10332"/>
        <dbReference type="ChEBI" id="CHEBI:15378"/>
        <dbReference type="ChEBI" id="CHEBI:57856"/>
        <dbReference type="ChEBI" id="CHEBI:59789"/>
        <dbReference type="ChEBI" id="CHEBI:74495"/>
        <dbReference type="ChEBI" id="CHEBI:82748"/>
        <dbReference type="EC" id="2.1.1.207"/>
    </reaction>
</comment>
<dbReference type="GO" id="GO:0005737">
    <property type="term" value="C:cytoplasm"/>
    <property type="evidence" value="ECO:0007669"/>
    <property type="project" value="UniProtKB-SubCell"/>
</dbReference>
<feature type="domain" description="tRNA/rRNA methyltransferase SpoU type" evidence="8">
    <location>
        <begin position="2"/>
        <end position="137"/>
    </location>
</feature>
<dbReference type="PIRSF" id="PIRSF029256">
    <property type="entry name" value="SpoU_TrmH_prd"/>
    <property type="match status" value="1"/>
</dbReference>
<keyword evidence="3 6" id="KW-0808">Transferase</keyword>
<keyword evidence="10" id="KW-1185">Reference proteome</keyword>
<comment type="subcellular location">
    <subcellularLocation>
        <location evidence="6">Cytoplasm</location>
    </subcellularLocation>
</comment>
<evidence type="ECO:0000256" key="7">
    <source>
        <dbReference type="PIRSR" id="PIRSR029256-1"/>
    </source>
</evidence>
<keyword evidence="4 6" id="KW-0949">S-adenosyl-L-methionine</keyword>
<dbReference type="GO" id="GO:0141098">
    <property type="term" value="F:tRNA (cytidine(34)-2'-O)-methyltransferase activity"/>
    <property type="evidence" value="ECO:0007669"/>
    <property type="project" value="RHEA"/>
</dbReference>
<keyword evidence="5 6" id="KW-0819">tRNA processing</keyword>
<evidence type="ECO:0000256" key="1">
    <source>
        <dbReference type="ARBA" id="ARBA00022490"/>
    </source>
</evidence>
<feature type="binding site" evidence="6 7">
    <location>
        <position position="98"/>
    </location>
    <ligand>
        <name>S-adenosyl-L-methionine</name>
        <dbReference type="ChEBI" id="CHEBI:59789"/>
    </ligand>
</feature>
<dbReference type="PANTHER" id="PTHR42971:SF1">
    <property type="entry name" value="TRNA (CYTIDINE(34)-2'-O)-METHYLTRANSFERASE"/>
    <property type="match status" value="1"/>
</dbReference>
<comment type="catalytic activity">
    <reaction evidence="6">
        <text>5-carboxymethylaminomethyluridine(34) in tRNA(Leu) + S-adenosyl-L-methionine = 5-carboxymethylaminomethyl-2'-O-methyluridine(34) in tRNA(Leu) + S-adenosyl-L-homocysteine + H(+)</text>
        <dbReference type="Rhea" id="RHEA:43088"/>
        <dbReference type="Rhea" id="RHEA-COMP:10333"/>
        <dbReference type="Rhea" id="RHEA-COMP:10334"/>
        <dbReference type="ChEBI" id="CHEBI:15378"/>
        <dbReference type="ChEBI" id="CHEBI:57856"/>
        <dbReference type="ChEBI" id="CHEBI:59789"/>
        <dbReference type="ChEBI" id="CHEBI:74508"/>
        <dbReference type="ChEBI" id="CHEBI:74511"/>
        <dbReference type="EC" id="2.1.1.207"/>
    </reaction>
</comment>
<dbReference type="EC" id="2.1.1.207" evidence="6"/>
<dbReference type="InterPro" id="IPR016914">
    <property type="entry name" value="TrmL"/>
</dbReference>
<dbReference type="SUPFAM" id="SSF75217">
    <property type="entry name" value="alpha/beta knot"/>
    <property type="match status" value="1"/>
</dbReference>
<dbReference type="RefSeq" id="WP_119764167.1">
    <property type="nucleotide sequence ID" value="NZ_QYUM01000004.1"/>
</dbReference>
<feature type="binding site" evidence="6 7">
    <location>
        <position position="126"/>
    </location>
    <ligand>
        <name>S-adenosyl-L-methionine</name>
        <dbReference type="ChEBI" id="CHEBI:59789"/>
    </ligand>
</feature>
<dbReference type="InterPro" id="IPR029028">
    <property type="entry name" value="Alpha/beta_knot_MTases"/>
</dbReference>
<proteinExistence type="inferred from homology"/>
<evidence type="ECO:0000313" key="9">
    <source>
        <dbReference type="EMBL" id="RJF85429.1"/>
    </source>
</evidence>
<evidence type="ECO:0000256" key="2">
    <source>
        <dbReference type="ARBA" id="ARBA00022603"/>
    </source>
</evidence>
<feature type="binding site" evidence="6 7">
    <location>
        <position position="118"/>
    </location>
    <ligand>
        <name>S-adenosyl-L-methionine</name>
        <dbReference type="ChEBI" id="CHEBI:59789"/>
    </ligand>
</feature>
<dbReference type="Pfam" id="PF00588">
    <property type="entry name" value="SpoU_methylase"/>
    <property type="match status" value="1"/>
</dbReference>
<dbReference type="CDD" id="cd18094">
    <property type="entry name" value="SpoU-like_TrmL"/>
    <property type="match status" value="1"/>
</dbReference>
<evidence type="ECO:0000313" key="10">
    <source>
        <dbReference type="Proteomes" id="UP000286100"/>
    </source>
</evidence>
<name>A0A418W614_9SPHN</name>
<comment type="function">
    <text evidence="6">Methylates the ribose at the nucleotide 34 wobble position in the two leucyl isoacceptors tRNA(Leu)(CmAA) and tRNA(Leu)(cmnm5UmAA). Catalyzes the methyl transfer from S-adenosyl-L-methionine to the 2'-OH of the wobble nucleotide.</text>
</comment>
<dbReference type="HAMAP" id="MF_01885">
    <property type="entry name" value="tRNA_methyltr_TrmL"/>
    <property type="match status" value="1"/>
</dbReference>
<feature type="binding site" evidence="6 7">
    <location>
        <position position="76"/>
    </location>
    <ligand>
        <name>S-adenosyl-L-methionine</name>
        <dbReference type="ChEBI" id="CHEBI:59789"/>
    </ligand>
</feature>
<dbReference type="GO" id="GO:0002130">
    <property type="term" value="P:wobble position ribose methylation"/>
    <property type="evidence" value="ECO:0007669"/>
    <property type="project" value="TreeGrafter"/>
</dbReference>
<dbReference type="OrthoDB" id="9789043at2"/>
<dbReference type="GO" id="GO:0003723">
    <property type="term" value="F:RNA binding"/>
    <property type="evidence" value="ECO:0007669"/>
    <property type="project" value="InterPro"/>
</dbReference>
<comment type="caution">
    <text evidence="9">The sequence shown here is derived from an EMBL/GenBank/DDBJ whole genome shotgun (WGS) entry which is preliminary data.</text>
</comment>
<dbReference type="PANTHER" id="PTHR42971">
    <property type="entry name" value="TRNA (CYTIDINE(34)-2'-O)-METHYLTRANSFERASE"/>
    <property type="match status" value="1"/>
</dbReference>
<comment type="subunit">
    <text evidence="6">Homodimer.</text>
</comment>
<evidence type="ECO:0000256" key="3">
    <source>
        <dbReference type="ARBA" id="ARBA00022679"/>
    </source>
</evidence>
<dbReference type="InterPro" id="IPR029026">
    <property type="entry name" value="tRNA_m1G_MTases_N"/>
</dbReference>
<dbReference type="Proteomes" id="UP000286100">
    <property type="component" value="Unassembled WGS sequence"/>
</dbReference>
<comment type="similarity">
    <text evidence="6">Belongs to the class IV-like SAM-binding methyltransferase superfamily. RNA methyltransferase TrmH family. TrmL subfamily.</text>
</comment>
<dbReference type="EMBL" id="QYUM01000004">
    <property type="protein sequence ID" value="RJF85429.1"/>
    <property type="molecule type" value="Genomic_DNA"/>
</dbReference>
<evidence type="ECO:0000259" key="8">
    <source>
        <dbReference type="Pfam" id="PF00588"/>
    </source>
</evidence>
<evidence type="ECO:0000256" key="5">
    <source>
        <dbReference type="ARBA" id="ARBA00022694"/>
    </source>
</evidence>
<dbReference type="AlphaFoldDB" id="A0A418W614"/>
<accession>A0A418W614</accession>